<dbReference type="HOGENOM" id="CLU_013446_10_3_7"/>
<sequence length="585" mass="65750">MENMMAKLTEQLIRDGIVSKGDVAKLVRRRPPLKITLANMISENVIDLQRLEEYVARKVRTGDISFFQLRALEDEGLKIEPIIRRVAEELHVQYVDLDEKEIDVELFSRVPYNQLLRYHAIPVEENDLGILIVFEDPLDMGAQDALQRLFPRKPIQVGTSLPRKIEEVLQRMEVSESLKEYIDEIRRDLKDGGGEKEEGESPAVLKLIDLIFKNAVINRASDIHIEATEKSCVVRDRIDGMLTQSFIFDKDIFSPLASRIKLLANLDIAEKRKPQDGRITTQVSGREFDFRVSTLPTLLGESIVLRILDKSKVLVKLEEAGMSEFCYNRFTEAIKVPYGIVLVTGPTGSGKTTTLYGALNAIKDVKDKIITVEDPVEYQMPGIQQVQVNPHAGLTFASALRSILRQDPDKIMIGEIRDTETLRIAIQAALTGHLVLSTLHTNDAISAVTRIIDMGIESYLVSGALVAIQAQRLVRKICPYCKTTEVLTPHVMEEIRPYIKTDRPVFYHGAGCKECNNTGYLGREMISEVLPISDKLSRMIAANASKEQLTEQAMKEGFITMFEDGINKALAGETTVAEIFRVARL</sequence>
<dbReference type="SUPFAM" id="SSF160246">
    <property type="entry name" value="EspE N-terminal domain-like"/>
    <property type="match status" value="1"/>
</dbReference>
<dbReference type="STRING" id="749222.Nitsa_0719"/>
<dbReference type="KEGG" id="nsa:Nitsa_0719"/>
<evidence type="ECO:0000259" key="4">
    <source>
        <dbReference type="PROSITE" id="PS00662"/>
    </source>
</evidence>
<keyword evidence="2" id="KW-0547">Nucleotide-binding</keyword>
<gene>
    <name evidence="5" type="ordered locus">Nitsa_0719</name>
</gene>
<dbReference type="GO" id="GO:0016887">
    <property type="term" value="F:ATP hydrolysis activity"/>
    <property type="evidence" value="ECO:0007669"/>
    <property type="project" value="TreeGrafter"/>
</dbReference>
<comment type="similarity">
    <text evidence="1">Belongs to the GSP E family.</text>
</comment>
<evidence type="ECO:0000256" key="2">
    <source>
        <dbReference type="ARBA" id="ARBA00022741"/>
    </source>
</evidence>
<keyword evidence="6" id="KW-1185">Reference proteome</keyword>
<dbReference type="Gene3D" id="3.30.450.90">
    <property type="match status" value="1"/>
</dbReference>
<dbReference type="Pfam" id="PF05157">
    <property type="entry name" value="MshEN"/>
    <property type="match status" value="1"/>
</dbReference>
<dbReference type="InterPro" id="IPR027417">
    <property type="entry name" value="P-loop_NTPase"/>
</dbReference>
<accession>E6X1X8</accession>
<dbReference type="Pfam" id="PF00437">
    <property type="entry name" value="T2SSE"/>
    <property type="match status" value="1"/>
</dbReference>
<evidence type="ECO:0000313" key="6">
    <source>
        <dbReference type="Proteomes" id="UP000008633"/>
    </source>
</evidence>
<dbReference type="GO" id="GO:0005886">
    <property type="term" value="C:plasma membrane"/>
    <property type="evidence" value="ECO:0007669"/>
    <property type="project" value="TreeGrafter"/>
</dbReference>
<dbReference type="InterPro" id="IPR007831">
    <property type="entry name" value="T2SS_GspE_N"/>
</dbReference>
<dbReference type="Gene3D" id="3.40.50.300">
    <property type="entry name" value="P-loop containing nucleotide triphosphate hydrolases"/>
    <property type="match status" value="1"/>
</dbReference>
<dbReference type="InterPro" id="IPR037257">
    <property type="entry name" value="T2SS_E_N_sf"/>
</dbReference>
<keyword evidence="3" id="KW-0067">ATP-binding</keyword>
<evidence type="ECO:0000313" key="5">
    <source>
        <dbReference type="EMBL" id="ADV45986.1"/>
    </source>
</evidence>
<dbReference type="AlphaFoldDB" id="E6X1X8"/>
<dbReference type="EMBL" id="CP002452">
    <property type="protein sequence ID" value="ADV45986.1"/>
    <property type="molecule type" value="Genomic_DNA"/>
</dbReference>
<organism evidence="5 6">
    <name type="scientific">Nitratifractor salsuginis (strain DSM 16511 / JCM 12458 / E9I37-1)</name>
    <dbReference type="NCBI Taxonomy" id="749222"/>
    <lineage>
        <taxon>Bacteria</taxon>
        <taxon>Pseudomonadati</taxon>
        <taxon>Campylobacterota</taxon>
        <taxon>Epsilonproteobacteria</taxon>
        <taxon>Campylobacterales</taxon>
        <taxon>Sulfurovaceae</taxon>
        <taxon>Nitratifractor</taxon>
    </lineage>
</organism>
<evidence type="ECO:0000256" key="3">
    <source>
        <dbReference type="ARBA" id="ARBA00022840"/>
    </source>
</evidence>
<dbReference type="RefSeq" id="WP_013553680.1">
    <property type="nucleotide sequence ID" value="NC_014935.1"/>
</dbReference>
<dbReference type="GO" id="GO:0005524">
    <property type="term" value="F:ATP binding"/>
    <property type="evidence" value="ECO:0007669"/>
    <property type="project" value="UniProtKB-KW"/>
</dbReference>
<dbReference type="PANTHER" id="PTHR30258:SF29">
    <property type="entry name" value="MSHA PILUS ASSEMBLY ATPASE MSHE"/>
    <property type="match status" value="1"/>
</dbReference>
<reference evidence="5 6" key="1">
    <citation type="journal article" date="2011" name="Stand. Genomic Sci.">
        <title>Complete genome sequence of Nitratifractor salsuginis type strain (E9I37-1).</title>
        <authorList>
            <person name="Anderson I."/>
            <person name="Sikorski J."/>
            <person name="Zeytun A."/>
            <person name="Nolan M."/>
            <person name="Lapidus A."/>
            <person name="Lucas S."/>
            <person name="Hammon N."/>
            <person name="Deshpande S."/>
            <person name="Cheng J.F."/>
            <person name="Tapia R."/>
            <person name="Han C."/>
            <person name="Goodwin L."/>
            <person name="Pitluck S."/>
            <person name="Liolios K."/>
            <person name="Pagani I."/>
            <person name="Ivanova N."/>
            <person name="Huntemann M."/>
            <person name="Mavromatis K."/>
            <person name="Ovchinikova G."/>
            <person name="Pati A."/>
            <person name="Chen A."/>
            <person name="Palaniappan K."/>
            <person name="Land M."/>
            <person name="Hauser L."/>
            <person name="Brambilla E.M."/>
            <person name="Ngatchou-Djao O.D."/>
            <person name="Rohde M."/>
            <person name="Tindall B.J."/>
            <person name="Goker M."/>
            <person name="Detter J.C."/>
            <person name="Woyke T."/>
            <person name="Bristow J."/>
            <person name="Eisen J.A."/>
            <person name="Markowitz V."/>
            <person name="Hugenholtz P."/>
            <person name="Klenk H.P."/>
            <person name="Kyrpides N.C."/>
        </authorList>
    </citation>
    <scope>NUCLEOTIDE SEQUENCE [LARGE SCALE GENOMIC DNA]</scope>
    <source>
        <strain evidence="6">DSM 16511 / JCM 12458 / E9I37-1</strain>
    </source>
</reference>
<name>E6X1X8_NITSE</name>
<dbReference type="CDD" id="cd01129">
    <property type="entry name" value="PulE-GspE-like"/>
    <property type="match status" value="1"/>
</dbReference>
<dbReference type="eggNOG" id="COG2804">
    <property type="taxonomic scope" value="Bacteria"/>
</dbReference>
<evidence type="ECO:0000256" key="1">
    <source>
        <dbReference type="ARBA" id="ARBA00006611"/>
    </source>
</evidence>
<dbReference type="SUPFAM" id="SSF52540">
    <property type="entry name" value="P-loop containing nucleoside triphosphate hydrolases"/>
    <property type="match status" value="1"/>
</dbReference>
<protein>
    <submittedName>
        <fullName evidence="5">Type II secretion system protein E</fullName>
    </submittedName>
</protein>
<dbReference type="Proteomes" id="UP000008633">
    <property type="component" value="Chromosome"/>
</dbReference>
<feature type="domain" description="Bacterial type II secretion system protein E" evidence="4">
    <location>
        <begin position="404"/>
        <end position="418"/>
    </location>
</feature>
<dbReference type="PROSITE" id="PS00662">
    <property type="entry name" value="T2SP_E"/>
    <property type="match status" value="1"/>
</dbReference>
<dbReference type="PANTHER" id="PTHR30258">
    <property type="entry name" value="TYPE II SECRETION SYSTEM PROTEIN GSPE-RELATED"/>
    <property type="match status" value="1"/>
</dbReference>
<dbReference type="FunFam" id="3.40.50.300:FF:000398">
    <property type="entry name" value="Type IV pilus assembly ATPase PilB"/>
    <property type="match status" value="1"/>
</dbReference>
<dbReference type="Gene3D" id="3.30.300.160">
    <property type="entry name" value="Type II secretion system, protein E, N-terminal domain"/>
    <property type="match status" value="1"/>
</dbReference>
<reference evidence="6" key="2">
    <citation type="submission" date="2011-01" db="EMBL/GenBank/DDBJ databases">
        <title>The complete genome of Nitratifractor salsuginis DSM 16511.</title>
        <authorList>
            <consortium name="US DOE Joint Genome Institute (JGI-PGF)"/>
            <person name="Lucas S."/>
            <person name="Copeland A."/>
            <person name="Lapidus A."/>
            <person name="Bruce D."/>
            <person name="Goodwin L."/>
            <person name="Pitluck S."/>
            <person name="Kyrpides N."/>
            <person name="Mavromatis K."/>
            <person name="Ivanova N."/>
            <person name="Mikhailova N."/>
            <person name="Zeytun A."/>
            <person name="Detter J.C."/>
            <person name="Tapia R."/>
            <person name="Han C."/>
            <person name="Land M."/>
            <person name="Hauser L."/>
            <person name="Markowitz V."/>
            <person name="Cheng J.-F."/>
            <person name="Hugenholtz P."/>
            <person name="Woyke T."/>
            <person name="Wu D."/>
            <person name="Tindall B."/>
            <person name="Schuetze A."/>
            <person name="Brambilla E."/>
            <person name="Klenk H.-P."/>
            <person name="Eisen J.A."/>
        </authorList>
    </citation>
    <scope>NUCLEOTIDE SEQUENCE [LARGE SCALE GENOMIC DNA]</scope>
    <source>
        <strain evidence="6">DSM 16511 / JCM 12458 / E9I37-1</strain>
    </source>
</reference>
<dbReference type="InterPro" id="IPR001482">
    <property type="entry name" value="T2SS/T4SS_dom"/>
</dbReference>
<proteinExistence type="inferred from homology"/>